<feature type="compositionally biased region" description="Basic and acidic residues" evidence="1">
    <location>
        <begin position="220"/>
        <end position="236"/>
    </location>
</feature>
<name>A0A1D9QLT7_SCLS1</name>
<dbReference type="RefSeq" id="XP_001589494.1">
    <property type="nucleotide sequence ID" value="XM_001589444.1"/>
</dbReference>
<feature type="chain" id="PRO_5010549317" evidence="3">
    <location>
        <begin position="19"/>
        <end position="288"/>
    </location>
</feature>
<protein>
    <submittedName>
        <fullName evidence="4">Uncharacterized protein</fullName>
    </submittedName>
</protein>
<dbReference type="AlphaFoldDB" id="A0A1D9QLT7"/>
<dbReference type="EMBL" id="CP017828">
    <property type="protein sequence ID" value="APA15900.1"/>
    <property type="molecule type" value="Genomic_DNA"/>
</dbReference>
<keyword evidence="2" id="KW-0472">Membrane</keyword>
<dbReference type="VEuPathDB" id="FungiDB:sscle_15g106700"/>
<dbReference type="Proteomes" id="UP000177798">
    <property type="component" value="Chromosome 15"/>
</dbReference>
<gene>
    <name evidence="4" type="ORF">sscle_15g106700</name>
</gene>
<feature type="region of interest" description="Disordered" evidence="1">
    <location>
        <begin position="220"/>
        <end position="241"/>
    </location>
</feature>
<keyword evidence="2" id="KW-1133">Transmembrane helix</keyword>
<feature type="transmembrane region" description="Helical" evidence="2">
    <location>
        <begin position="97"/>
        <end position="120"/>
    </location>
</feature>
<evidence type="ECO:0000256" key="1">
    <source>
        <dbReference type="SAM" id="MobiDB-lite"/>
    </source>
</evidence>
<evidence type="ECO:0000313" key="5">
    <source>
        <dbReference type="Proteomes" id="UP000177798"/>
    </source>
</evidence>
<dbReference type="KEGG" id="ssl:SS1G_09215"/>
<evidence type="ECO:0000256" key="2">
    <source>
        <dbReference type="SAM" id="Phobius"/>
    </source>
</evidence>
<dbReference type="OMA" id="RARAWSY"/>
<organism evidence="4 5">
    <name type="scientific">Sclerotinia sclerotiorum (strain ATCC 18683 / 1980 / Ss-1)</name>
    <name type="common">White mold</name>
    <name type="synonym">Whetzelinia sclerotiorum</name>
    <dbReference type="NCBI Taxonomy" id="665079"/>
    <lineage>
        <taxon>Eukaryota</taxon>
        <taxon>Fungi</taxon>
        <taxon>Dikarya</taxon>
        <taxon>Ascomycota</taxon>
        <taxon>Pezizomycotina</taxon>
        <taxon>Leotiomycetes</taxon>
        <taxon>Helotiales</taxon>
        <taxon>Sclerotiniaceae</taxon>
        <taxon>Sclerotinia</taxon>
    </lineage>
</organism>
<evidence type="ECO:0000313" key="4">
    <source>
        <dbReference type="EMBL" id="APA15900.1"/>
    </source>
</evidence>
<accession>A0A1D9QLT7</accession>
<sequence length="288" mass="31482">MEYRLRLSFLLLPAVSWASVISTPRSPDRSPESNEIKQTNSISSSICTSNCNPPSTSPSQILELREYSEYHTHSFHHAKYDAHDSPSGPHIPTSWKVAIGVNAFVLVITASILGMLVWILRKEYRKRKLLQGDPTYVGAKDGFGRRMRSARSSRGAGNGRGGRARAWSYDPIREEEEDGEGIGEGVRLGGLGIQGVEGGMSMPLRMNDTLIVPGTEKETLEDADADAKGKGREGSKAKRAWRGKHVRFSSWGGEIEPTDSMGIVAGTSGKENGLAALRTETHEYVQTP</sequence>
<feature type="signal peptide" evidence="3">
    <location>
        <begin position="1"/>
        <end position="18"/>
    </location>
</feature>
<reference evidence="5" key="1">
    <citation type="journal article" date="2017" name="Genome Biol. Evol.">
        <title>The complete genome sequence of the phytopathogenic fungus Sclerotinia sclerotiorum reveals insights into the genome architecture of broad host range pathogens.</title>
        <authorList>
            <person name="Derbyshire M."/>
            <person name="Denton-Giles M."/>
            <person name="Hegedus D."/>
            <person name="Seifbarghy S."/>
            <person name="Rollins J."/>
            <person name="van Kan J."/>
            <person name="Seidl M.F."/>
            <person name="Faino L."/>
            <person name="Mbengue M."/>
            <person name="Navaud O."/>
            <person name="Raffaele S."/>
            <person name="Hammond-Kosack K."/>
            <person name="Heard S."/>
            <person name="Oliver R."/>
        </authorList>
    </citation>
    <scope>NUCLEOTIDE SEQUENCE [LARGE SCALE GENOMIC DNA]</scope>
    <source>
        <strain evidence="5">ATCC 18683 / 1980 / Ss-1</strain>
    </source>
</reference>
<keyword evidence="2" id="KW-0812">Transmembrane</keyword>
<evidence type="ECO:0000256" key="3">
    <source>
        <dbReference type="SAM" id="SignalP"/>
    </source>
</evidence>
<proteinExistence type="predicted"/>
<dbReference type="OrthoDB" id="3542986at2759"/>
<keyword evidence="3" id="KW-0732">Signal</keyword>